<keyword evidence="6" id="KW-0464">Manganese</keyword>
<evidence type="ECO:0000313" key="9">
    <source>
        <dbReference type="Proteomes" id="UP001597327"/>
    </source>
</evidence>
<keyword evidence="3" id="KW-0479">Metal-binding</keyword>
<sequence length="252" mass="28080">MTDATPALTLTNDELAGKHPYRRPKDAATLLILDRANAPSGALPRVLMGRRHMKHTFMPGKFVFPGGRLDPSDSRLHPLQTYHPAVEAKLSQDLKGPRSAARVRALGLAALRETYEEAGLLLGTRSEASLRPFRGFEAFAQYGVALSLEPLRFIGRAITPPNRSRRFDTRFLAVDSKAIAHRLPEGTGPSGELEDLAWLPLDEARDMDSLPTITRQILADLIERLCVDPDLAPDHPVPFYQYRGDRFLRELL</sequence>
<dbReference type="PANTHER" id="PTHR12318">
    <property type="entry name" value="TESTOSTERONE-REGULATED PROTEIN RP2"/>
    <property type="match status" value="1"/>
</dbReference>
<keyword evidence="9" id="KW-1185">Reference proteome</keyword>
<comment type="caution">
    <text evidence="8">The sequence shown here is derived from an EMBL/GenBank/DDBJ whole genome shotgun (WGS) entry which is preliminary data.</text>
</comment>
<dbReference type="PANTHER" id="PTHR12318:SF0">
    <property type="entry name" value="ACYL-COENZYME A DIPHOSPHATASE NUDT19"/>
    <property type="match status" value="1"/>
</dbReference>
<evidence type="ECO:0000256" key="5">
    <source>
        <dbReference type="ARBA" id="ARBA00022842"/>
    </source>
</evidence>
<dbReference type="InterPro" id="IPR039121">
    <property type="entry name" value="NUDT19"/>
</dbReference>
<dbReference type="RefSeq" id="WP_149892299.1">
    <property type="nucleotide sequence ID" value="NZ_JBHUFA010000012.1"/>
</dbReference>
<dbReference type="PROSITE" id="PS51462">
    <property type="entry name" value="NUDIX"/>
    <property type="match status" value="1"/>
</dbReference>
<dbReference type="InterPro" id="IPR015797">
    <property type="entry name" value="NUDIX_hydrolase-like_dom_sf"/>
</dbReference>
<keyword evidence="4 8" id="KW-0378">Hydrolase</keyword>
<evidence type="ECO:0000313" key="8">
    <source>
        <dbReference type="EMBL" id="MFD1696846.1"/>
    </source>
</evidence>
<dbReference type="Gene3D" id="3.90.79.10">
    <property type="entry name" value="Nucleoside Triphosphate Pyrophosphohydrolase"/>
    <property type="match status" value="1"/>
</dbReference>
<dbReference type="SUPFAM" id="SSF55811">
    <property type="entry name" value="Nudix"/>
    <property type="match status" value="1"/>
</dbReference>
<protein>
    <submittedName>
        <fullName evidence="8">NUDIX hydrolase</fullName>
    </submittedName>
</protein>
<name>A0ABW4K1G0_9HYPH</name>
<dbReference type="Proteomes" id="UP001597327">
    <property type="component" value="Unassembled WGS sequence"/>
</dbReference>
<reference evidence="9" key="1">
    <citation type="journal article" date="2019" name="Int. J. Syst. Evol. Microbiol.">
        <title>The Global Catalogue of Microorganisms (GCM) 10K type strain sequencing project: providing services to taxonomists for standard genome sequencing and annotation.</title>
        <authorList>
            <consortium name="The Broad Institute Genomics Platform"/>
            <consortium name="The Broad Institute Genome Sequencing Center for Infectious Disease"/>
            <person name="Wu L."/>
            <person name="Ma J."/>
        </authorList>
    </citation>
    <scope>NUCLEOTIDE SEQUENCE [LARGE SCALE GENOMIC DNA]</scope>
    <source>
        <strain evidence="9">JCM 3369</strain>
    </source>
</reference>
<accession>A0ABW4K1G0</accession>
<evidence type="ECO:0000256" key="3">
    <source>
        <dbReference type="ARBA" id="ARBA00022723"/>
    </source>
</evidence>
<evidence type="ECO:0000259" key="7">
    <source>
        <dbReference type="PROSITE" id="PS51462"/>
    </source>
</evidence>
<feature type="domain" description="Nudix hydrolase" evidence="7">
    <location>
        <begin position="23"/>
        <end position="223"/>
    </location>
</feature>
<comment type="cofactor">
    <cofactor evidence="2">
        <name>Mg(2+)</name>
        <dbReference type="ChEBI" id="CHEBI:18420"/>
    </cofactor>
</comment>
<dbReference type="EMBL" id="JBHUFA010000012">
    <property type="protein sequence ID" value="MFD1696846.1"/>
    <property type="molecule type" value="Genomic_DNA"/>
</dbReference>
<comment type="cofactor">
    <cofactor evidence="1">
        <name>Mn(2+)</name>
        <dbReference type="ChEBI" id="CHEBI:29035"/>
    </cofactor>
</comment>
<evidence type="ECO:0000256" key="1">
    <source>
        <dbReference type="ARBA" id="ARBA00001936"/>
    </source>
</evidence>
<evidence type="ECO:0000256" key="4">
    <source>
        <dbReference type="ARBA" id="ARBA00022801"/>
    </source>
</evidence>
<dbReference type="InterPro" id="IPR000086">
    <property type="entry name" value="NUDIX_hydrolase_dom"/>
</dbReference>
<evidence type="ECO:0000256" key="6">
    <source>
        <dbReference type="ARBA" id="ARBA00023211"/>
    </source>
</evidence>
<dbReference type="GO" id="GO:0016787">
    <property type="term" value="F:hydrolase activity"/>
    <property type="evidence" value="ECO:0007669"/>
    <property type="project" value="UniProtKB-KW"/>
</dbReference>
<gene>
    <name evidence="8" type="ORF">ACFSC7_15110</name>
</gene>
<proteinExistence type="predicted"/>
<dbReference type="CDD" id="cd18870">
    <property type="entry name" value="NUDIX_AcylCoAdiphos_Nudt19"/>
    <property type="match status" value="1"/>
</dbReference>
<organism evidence="8 9">
    <name type="scientific">Roseibium aestuarii</name>
    <dbReference type="NCBI Taxonomy" id="2600299"/>
    <lineage>
        <taxon>Bacteria</taxon>
        <taxon>Pseudomonadati</taxon>
        <taxon>Pseudomonadota</taxon>
        <taxon>Alphaproteobacteria</taxon>
        <taxon>Hyphomicrobiales</taxon>
        <taxon>Stappiaceae</taxon>
        <taxon>Roseibium</taxon>
    </lineage>
</organism>
<keyword evidence="5" id="KW-0460">Magnesium</keyword>
<evidence type="ECO:0000256" key="2">
    <source>
        <dbReference type="ARBA" id="ARBA00001946"/>
    </source>
</evidence>